<feature type="compositionally biased region" description="Polar residues" evidence="1">
    <location>
        <begin position="96"/>
        <end position="121"/>
    </location>
</feature>
<evidence type="ECO:0000313" key="3">
    <source>
        <dbReference type="Proteomes" id="UP000269221"/>
    </source>
</evidence>
<reference evidence="2 3" key="1">
    <citation type="submission" date="2018-07" db="EMBL/GenBank/DDBJ databases">
        <title>A high quality draft genome assembly of the barn swallow (H. rustica rustica).</title>
        <authorList>
            <person name="Formenti G."/>
            <person name="Chiara M."/>
            <person name="Poveda L."/>
            <person name="Francoijs K.-J."/>
            <person name="Bonisoli-Alquati A."/>
            <person name="Canova L."/>
            <person name="Gianfranceschi L."/>
            <person name="Horner D.S."/>
            <person name="Saino N."/>
        </authorList>
    </citation>
    <scope>NUCLEOTIDE SEQUENCE [LARGE SCALE GENOMIC DNA]</scope>
    <source>
        <strain evidence="2">Chelidonia</strain>
        <tissue evidence="2">Blood</tissue>
    </source>
</reference>
<sequence length="141" mass="15537">MSSEEMSVHQLSKVCQAGRGTWPISVSQRRPRRVTCTLLCTLLCTLDPPEHRQCFSLVLRTATKSKFYLNRRKSPPKMITESFRLEKTIKISGSSRYPSTANATTDLMSPGATSTRLSSLSRDGHSTPALGSCANACPLFL</sequence>
<accession>A0A3M0JIK2</accession>
<dbReference type="AlphaFoldDB" id="A0A3M0JIK2"/>
<keyword evidence="3" id="KW-1185">Reference proteome</keyword>
<protein>
    <submittedName>
        <fullName evidence="2">Uncharacterized protein</fullName>
    </submittedName>
</protein>
<feature type="region of interest" description="Disordered" evidence="1">
    <location>
        <begin position="96"/>
        <end position="123"/>
    </location>
</feature>
<gene>
    <name evidence="2" type="ORF">DUI87_24785</name>
</gene>
<organism evidence="2 3">
    <name type="scientific">Hirundo rustica rustica</name>
    <dbReference type="NCBI Taxonomy" id="333673"/>
    <lineage>
        <taxon>Eukaryota</taxon>
        <taxon>Metazoa</taxon>
        <taxon>Chordata</taxon>
        <taxon>Craniata</taxon>
        <taxon>Vertebrata</taxon>
        <taxon>Euteleostomi</taxon>
        <taxon>Archelosauria</taxon>
        <taxon>Archosauria</taxon>
        <taxon>Dinosauria</taxon>
        <taxon>Saurischia</taxon>
        <taxon>Theropoda</taxon>
        <taxon>Coelurosauria</taxon>
        <taxon>Aves</taxon>
        <taxon>Neognathae</taxon>
        <taxon>Neoaves</taxon>
        <taxon>Telluraves</taxon>
        <taxon>Australaves</taxon>
        <taxon>Passeriformes</taxon>
        <taxon>Sylvioidea</taxon>
        <taxon>Hirundinidae</taxon>
        <taxon>Hirundo</taxon>
    </lineage>
</organism>
<name>A0A3M0JIK2_HIRRU</name>
<dbReference type="EMBL" id="QRBI01000152">
    <property type="protein sequence ID" value="RMB98569.1"/>
    <property type="molecule type" value="Genomic_DNA"/>
</dbReference>
<evidence type="ECO:0000313" key="2">
    <source>
        <dbReference type="EMBL" id="RMB98569.1"/>
    </source>
</evidence>
<proteinExistence type="predicted"/>
<evidence type="ECO:0000256" key="1">
    <source>
        <dbReference type="SAM" id="MobiDB-lite"/>
    </source>
</evidence>
<comment type="caution">
    <text evidence="2">The sequence shown here is derived from an EMBL/GenBank/DDBJ whole genome shotgun (WGS) entry which is preliminary data.</text>
</comment>
<dbReference type="Proteomes" id="UP000269221">
    <property type="component" value="Unassembled WGS sequence"/>
</dbReference>